<dbReference type="SUPFAM" id="SSF56059">
    <property type="entry name" value="Glutathione synthetase ATP-binding domain-like"/>
    <property type="match status" value="1"/>
</dbReference>
<accession>V5FEH2</accession>
<protein>
    <submittedName>
        <fullName evidence="1">Uncharacterized protein</fullName>
    </submittedName>
</protein>
<comment type="caution">
    <text evidence="1">The sequence shown here is derived from an EMBL/GenBank/DDBJ whole genome shotgun (WGS) entry which is preliminary data.</text>
</comment>
<name>V5FEH2_9VIBR</name>
<dbReference type="InterPro" id="IPR029465">
    <property type="entry name" value="ATPgrasp_TupA"/>
</dbReference>
<gene>
    <name evidence="1" type="ORF">VHA01S_032_00280</name>
</gene>
<keyword evidence="2" id="KW-1185">Reference proteome</keyword>
<dbReference type="EMBL" id="BAUJ01000032">
    <property type="protein sequence ID" value="GAD90078.1"/>
    <property type="molecule type" value="Genomic_DNA"/>
</dbReference>
<dbReference type="AlphaFoldDB" id="V5FEH2"/>
<dbReference type="Proteomes" id="UP000017800">
    <property type="component" value="Unassembled WGS sequence"/>
</dbReference>
<proteinExistence type="predicted"/>
<evidence type="ECO:0000313" key="1">
    <source>
        <dbReference type="EMBL" id="GAD90078.1"/>
    </source>
</evidence>
<dbReference type="OrthoDB" id="9791827at2"/>
<dbReference type="Pfam" id="PF14305">
    <property type="entry name" value="ATPgrasp_TupA"/>
    <property type="match status" value="1"/>
</dbReference>
<sequence length="309" mass="36323">MKLVSTFKNNKFIRDRIYPKIELLYHKLYIALMKFKINKFGEIKFITDYYNQTHSRKLNLNNPRGFSEKIAWLKAFERNDLMTVCADKYLVREYVKEMIGEDYLIPIIGVYDNVSEIDFNKLETPYVLKVNHSSGGNCFNIPGEIFSQSQTTKVLNHHMDINAYYYGCEWAYKNITRKIIAEKVLFDDQNRLPNDYKFFCFNGEPKFVQVDISRFSDHRRDFYDLDWNLLPFTLAYRNSENGVSLPSKLDEMTSVAKTLAGNFKFSRIDLYLVKNKVYFGEITFYPEGGSSSFVPEIYEKDIGSKLSLV</sequence>
<dbReference type="RefSeq" id="WP_023404431.1">
    <property type="nucleotide sequence ID" value="NZ_BAUJ01000032.1"/>
</dbReference>
<organism evidence="1 2">
    <name type="scientific">Vibrio halioticoli NBRC 102217</name>
    <dbReference type="NCBI Taxonomy" id="1219072"/>
    <lineage>
        <taxon>Bacteria</taxon>
        <taxon>Pseudomonadati</taxon>
        <taxon>Pseudomonadota</taxon>
        <taxon>Gammaproteobacteria</taxon>
        <taxon>Vibrionales</taxon>
        <taxon>Vibrionaceae</taxon>
        <taxon>Vibrio</taxon>
    </lineage>
</organism>
<evidence type="ECO:0000313" key="2">
    <source>
        <dbReference type="Proteomes" id="UP000017800"/>
    </source>
</evidence>
<reference evidence="1 2" key="1">
    <citation type="submission" date="2013-11" db="EMBL/GenBank/DDBJ databases">
        <title>Whole genome shotgun sequence of Vibrio halioticoli NBRC 102217.</title>
        <authorList>
            <person name="Isaki S."/>
            <person name="Kimura A."/>
            <person name="Ohji S."/>
            <person name="Hosoyama A."/>
            <person name="Fujita N."/>
            <person name="Hashimoto M."/>
            <person name="Hosoyama Y."/>
            <person name="Yamazoe A."/>
        </authorList>
    </citation>
    <scope>NUCLEOTIDE SEQUENCE [LARGE SCALE GENOMIC DNA]</scope>
    <source>
        <strain evidence="1 2">NBRC 102217</strain>
    </source>
</reference>
<dbReference type="eggNOG" id="COG3307">
    <property type="taxonomic scope" value="Bacteria"/>
</dbReference>